<accession>A0AC61S4U1</accession>
<evidence type="ECO:0000313" key="2">
    <source>
        <dbReference type="Proteomes" id="UP000305401"/>
    </source>
</evidence>
<dbReference type="EMBL" id="SSTG01000094">
    <property type="protein sequence ID" value="THG47623.1"/>
    <property type="molecule type" value="Genomic_DNA"/>
</dbReference>
<organism evidence="1 2">
    <name type="scientific">Muribaculum caecicola</name>
    <dbReference type="NCBI Taxonomy" id="3038144"/>
    <lineage>
        <taxon>Bacteria</taxon>
        <taxon>Pseudomonadati</taxon>
        <taxon>Bacteroidota</taxon>
        <taxon>Bacteroidia</taxon>
        <taxon>Bacteroidales</taxon>
        <taxon>Muribaculaceae</taxon>
        <taxon>Muribaculum</taxon>
    </lineage>
</organism>
<evidence type="ECO:0000313" key="1">
    <source>
        <dbReference type="EMBL" id="THG47623.1"/>
    </source>
</evidence>
<dbReference type="Proteomes" id="UP000305401">
    <property type="component" value="Unassembled WGS sequence"/>
</dbReference>
<proteinExistence type="predicted"/>
<keyword evidence="2" id="KW-1185">Reference proteome</keyword>
<feature type="non-terminal residue" evidence="1">
    <location>
        <position position="467"/>
    </location>
</feature>
<reference evidence="1" key="1">
    <citation type="submission" date="2019-04" db="EMBL/GenBank/DDBJ databases">
        <title>Microbes associate with the intestines of laboratory mice.</title>
        <authorList>
            <person name="Navarre W."/>
            <person name="Wong E."/>
            <person name="Huang K.C."/>
            <person name="Tropini C."/>
            <person name="Ng K."/>
            <person name="Yu B."/>
        </authorList>
    </citation>
    <scope>NUCLEOTIDE SEQUENCE</scope>
    <source>
        <strain evidence="1">NM86_A22</strain>
    </source>
</reference>
<sequence length="467" mass="52867">MRHNFYRIILIAGLLLTSAANSQIHALDGLRYTAETQASFSSGANTPFWLVNNKQGLSSIKNNSGYVRAAVFRDMDSTDHRFRWGAGADIAGCWNFTSSFVIQQLYFEARYRSLGLLIGQKEINGIFSNPRLSSGDLLYSGNARPIPQLRVGLPEYTFVPFTKQWLAVKGYIAFGAFTDDGWQRHFANKTAKRTKHALYHGKAIFFRIGQTQRSWNVEAGLEMAAQFGGSSIRNGQTTKMPVSFKDILKVIFAGGGGSNTPIGEQLNVYGNHVGTWNLAANYSPAPGWLLKAYYQHFFEDHSMMFFQFPWRDGLWGFEAKFPKNRIISGFVYEFLYTKFQSGSVYWDKTSQIPHQISGKDDYYNHSIYTGWQHWGMGIGNPLVISPIYNNDGTIQFTSNRLIGHHIGFMGQPLKQLGYRALFSYTRNWGTYFKPLNNIKSNFNALIELTYSPERLRGFEATLGVGID</sequence>
<gene>
    <name evidence="1" type="ORF">E5990_07625</name>
</gene>
<protein>
    <submittedName>
        <fullName evidence="1">Capsule assembly Wzi family protein</fullName>
    </submittedName>
</protein>
<comment type="caution">
    <text evidence="1">The sequence shown here is derived from an EMBL/GenBank/DDBJ whole genome shotgun (WGS) entry which is preliminary data.</text>
</comment>
<name>A0AC61S4U1_9BACT</name>